<sequence length="59" mass="6485">MIRALMVAQCMVAQCMVAQCMVAKLRGHGALMNATIEPLDLKSHDRWNLEASRIPLCGS</sequence>
<name>A0A5D2RJM3_GOSTO</name>
<protein>
    <recommendedName>
        <fullName evidence="4">Secreted protein</fullName>
    </recommendedName>
</protein>
<keyword evidence="1" id="KW-0732">Signal</keyword>
<feature type="chain" id="PRO_5022730071" description="Secreted protein" evidence="1">
    <location>
        <begin position="19"/>
        <end position="59"/>
    </location>
</feature>
<evidence type="ECO:0000313" key="2">
    <source>
        <dbReference type="EMBL" id="TYI40358.1"/>
    </source>
</evidence>
<dbReference type="EMBL" id="CM017611">
    <property type="protein sequence ID" value="TYI40358.1"/>
    <property type="molecule type" value="Genomic_DNA"/>
</dbReference>
<feature type="signal peptide" evidence="1">
    <location>
        <begin position="1"/>
        <end position="18"/>
    </location>
</feature>
<evidence type="ECO:0000313" key="3">
    <source>
        <dbReference type="Proteomes" id="UP000322667"/>
    </source>
</evidence>
<gene>
    <name evidence="2" type="ORF">ES332_A02G156200v1</name>
</gene>
<dbReference type="Proteomes" id="UP000322667">
    <property type="component" value="Chromosome A02"/>
</dbReference>
<evidence type="ECO:0000256" key="1">
    <source>
        <dbReference type="SAM" id="SignalP"/>
    </source>
</evidence>
<organism evidence="2 3">
    <name type="scientific">Gossypium tomentosum</name>
    <name type="common">Hawaiian cotton</name>
    <name type="synonym">Gossypium sandvicense</name>
    <dbReference type="NCBI Taxonomy" id="34277"/>
    <lineage>
        <taxon>Eukaryota</taxon>
        <taxon>Viridiplantae</taxon>
        <taxon>Streptophyta</taxon>
        <taxon>Embryophyta</taxon>
        <taxon>Tracheophyta</taxon>
        <taxon>Spermatophyta</taxon>
        <taxon>Magnoliopsida</taxon>
        <taxon>eudicotyledons</taxon>
        <taxon>Gunneridae</taxon>
        <taxon>Pentapetalae</taxon>
        <taxon>rosids</taxon>
        <taxon>malvids</taxon>
        <taxon>Malvales</taxon>
        <taxon>Malvaceae</taxon>
        <taxon>Malvoideae</taxon>
        <taxon>Gossypium</taxon>
    </lineage>
</organism>
<proteinExistence type="predicted"/>
<dbReference type="AlphaFoldDB" id="A0A5D2RJM3"/>
<reference evidence="2 3" key="1">
    <citation type="submission" date="2019-07" db="EMBL/GenBank/DDBJ databases">
        <title>WGS assembly of Gossypium tomentosum.</title>
        <authorList>
            <person name="Chen Z.J."/>
            <person name="Sreedasyam A."/>
            <person name="Ando A."/>
            <person name="Song Q."/>
            <person name="De L."/>
            <person name="Hulse-Kemp A."/>
            <person name="Ding M."/>
            <person name="Ye W."/>
            <person name="Kirkbride R."/>
            <person name="Jenkins J."/>
            <person name="Plott C."/>
            <person name="Lovell J."/>
            <person name="Lin Y.-M."/>
            <person name="Vaughn R."/>
            <person name="Liu B."/>
            <person name="Li W."/>
            <person name="Simpson S."/>
            <person name="Scheffler B."/>
            <person name="Saski C."/>
            <person name="Grover C."/>
            <person name="Hu G."/>
            <person name="Conover J."/>
            <person name="Carlson J."/>
            <person name="Shu S."/>
            <person name="Boston L."/>
            <person name="Williams M."/>
            <person name="Peterson D."/>
            <person name="Mcgee K."/>
            <person name="Jones D."/>
            <person name="Wendel J."/>
            <person name="Stelly D."/>
            <person name="Grimwood J."/>
            <person name="Schmutz J."/>
        </authorList>
    </citation>
    <scope>NUCLEOTIDE SEQUENCE [LARGE SCALE GENOMIC DNA]</scope>
    <source>
        <strain evidence="2">7179.01</strain>
    </source>
</reference>
<evidence type="ECO:0008006" key="4">
    <source>
        <dbReference type="Google" id="ProtNLM"/>
    </source>
</evidence>
<accession>A0A5D2RJM3</accession>
<keyword evidence="3" id="KW-1185">Reference proteome</keyword>